<dbReference type="GO" id="GO:0005524">
    <property type="term" value="F:ATP binding"/>
    <property type="evidence" value="ECO:0007669"/>
    <property type="project" value="UniProtKB-UniRule"/>
</dbReference>
<evidence type="ECO:0000256" key="6">
    <source>
        <dbReference type="RuleBase" id="RU000492"/>
    </source>
</evidence>
<dbReference type="InterPro" id="IPR000629">
    <property type="entry name" value="RNA-helicase_DEAD-box_CS"/>
</dbReference>
<dbReference type="SMART" id="SM00487">
    <property type="entry name" value="DEXDc"/>
    <property type="match status" value="1"/>
</dbReference>
<evidence type="ECO:0000256" key="7">
    <source>
        <dbReference type="RuleBase" id="RU365068"/>
    </source>
</evidence>
<dbReference type="Pfam" id="PF00270">
    <property type="entry name" value="DEAD"/>
    <property type="match status" value="1"/>
</dbReference>
<comment type="similarity">
    <text evidence="6">Belongs to the DEAD box helicase family.</text>
</comment>
<organism evidence="11 12">
    <name type="scientific">Parthenolecanium corni</name>
    <dbReference type="NCBI Taxonomy" id="536013"/>
    <lineage>
        <taxon>Eukaryota</taxon>
        <taxon>Metazoa</taxon>
        <taxon>Ecdysozoa</taxon>
        <taxon>Arthropoda</taxon>
        <taxon>Hexapoda</taxon>
        <taxon>Insecta</taxon>
        <taxon>Pterygota</taxon>
        <taxon>Neoptera</taxon>
        <taxon>Paraneoptera</taxon>
        <taxon>Hemiptera</taxon>
        <taxon>Sternorrhyncha</taxon>
        <taxon>Coccoidea</taxon>
        <taxon>Coccidae</taxon>
        <taxon>Parthenolecanium</taxon>
    </lineage>
</organism>
<dbReference type="PROSITE" id="PS00039">
    <property type="entry name" value="DEAD_ATP_HELICASE"/>
    <property type="match status" value="1"/>
</dbReference>
<reference evidence="11 12" key="1">
    <citation type="submission" date="2024-03" db="EMBL/GenBank/DDBJ databases">
        <title>Adaptation during the transition from Ophiocordyceps entomopathogen to insect associate is accompanied by gene loss and intensified selection.</title>
        <authorList>
            <person name="Ward C.M."/>
            <person name="Onetto C.A."/>
            <person name="Borneman A.R."/>
        </authorList>
    </citation>
    <scope>NUCLEOTIDE SEQUENCE [LARGE SCALE GENOMIC DNA]</scope>
    <source>
        <strain evidence="11">AWRI1</strain>
        <tissue evidence="11">Single Adult Female</tissue>
    </source>
</reference>
<keyword evidence="12" id="KW-1185">Reference proteome</keyword>
<dbReference type="InterPro" id="IPR025313">
    <property type="entry name" value="SPB4-like_CTE"/>
</dbReference>
<keyword evidence="2 6" id="KW-0378">Hydrolase</keyword>
<dbReference type="EC" id="3.6.4.13" evidence="7"/>
<evidence type="ECO:0000313" key="12">
    <source>
        <dbReference type="Proteomes" id="UP001367676"/>
    </source>
</evidence>
<evidence type="ECO:0000259" key="10">
    <source>
        <dbReference type="PROSITE" id="PS51194"/>
    </source>
</evidence>
<comment type="function">
    <text evidence="7">RNA helicase.</text>
</comment>
<accession>A0AAN9TDC6</accession>
<gene>
    <name evidence="11" type="ORF">V9T40_001359</name>
</gene>
<dbReference type="PANTHER" id="PTHR24031">
    <property type="entry name" value="RNA HELICASE"/>
    <property type="match status" value="1"/>
</dbReference>
<dbReference type="PROSITE" id="PS51194">
    <property type="entry name" value="HELICASE_CTER"/>
    <property type="match status" value="1"/>
</dbReference>
<dbReference type="SMART" id="SM01178">
    <property type="entry name" value="DUF4217"/>
    <property type="match status" value="1"/>
</dbReference>
<dbReference type="InterPro" id="IPR027417">
    <property type="entry name" value="P-loop_NTPase"/>
</dbReference>
<sequence>MFASEFSSGLEETVKSQSKDGKNKQNQSKKEDGSKSKSNRKKEKSVNEERVFKPSLFRKNPEVPQLKLDKDIIPVKETLFSSQSFGDSSAFHPHMIANLNQTLSITQVTKIQELTMPVLMEGKDALVRSQTGSGKTLAYAVPIIEYLQKIRPKLTRKDGLKALIVLPTRELAIQTYEWFVKLVKPFTWLVPGLLIGGEKRKSEKARLRKGITILIGTPGRLLDHANNTKNVSFAALKFLIIDEADRLLELGYEKHITSLISIIDEQIEHDRQTVLLSATLTKEVEKLAGLSLHEPVSVHVVGDNSNDLDRTLIIPDSLAQFYIIVPPKLRLVTLASLLIEKCSNDSDEGKVIVFMGTQAMVDYHTELFATVLPNINFYKLHGKMTQVERTDVFKSFRSFENGVLMCSDVAARGLDLPQVDWIIQYTAPVSTSDYLHRVGRTARVGLRGSAMLFLAPHEMKFVAMLQDFRVKIKEEQMENCLQKLVTLNFADDERVKTIESAATVLQVRFENAVLDQKPLHISGCEAFVSWARFYASYPKEVRNVLCFKELHLGHYAKSFALKDAPKMISGIGKPKNIVRRLDYAAWLPAKYKSLGCSRSPRKYNERRESVLTVNEMVGASVLCPVQRDNDCLY</sequence>
<dbReference type="EMBL" id="JBBCAQ010000034">
    <property type="protein sequence ID" value="KAK7580730.1"/>
    <property type="molecule type" value="Genomic_DNA"/>
</dbReference>
<dbReference type="PROSITE" id="PS51192">
    <property type="entry name" value="HELICASE_ATP_BIND_1"/>
    <property type="match status" value="1"/>
</dbReference>
<protein>
    <recommendedName>
        <fullName evidence="7">ATP-dependent RNA helicase</fullName>
        <ecNumber evidence="7">3.6.4.13</ecNumber>
    </recommendedName>
</protein>
<evidence type="ECO:0000256" key="3">
    <source>
        <dbReference type="ARBA" id="ARBA00022806"/>
    </source>
</evidence>
<keyword evidence="3 6" id="KW-0347">Helicase</keyword>
<dbReference type="InterPro" id="IPR014001">
    <property type="entry name" value="Helicase_ATP-bd"/>
</dbReference>
<dbReference type="Pfam" id="PF00271">
    <property type="entry name" value="Helicase_C"/>
    <property type="match status" value="1"/>
</dbReference>
<evidence type="ECO:0000256" key="2">
    <source>
        <dbReference type="ARBA" id="ARBA00022801"/>
    </source>
</evidence>
<dbReference type="AlphaFoldDB" id="A0AAN9TDC6"/>
<evidence type="ECO:0000256" key="1">
    <source>
        <dbReference type="ARBA" id="ARBA00022741"/>
    </source>
</evidence>
<comment type="caution">
    <text evidence="11">The sequence shown here is derived from an EMBL/GenBank/DDBJ whole genome shotgun (WGS) entry which is preliminary data.</text>
</comment>
<evidence type="ECO:0000256" key="8">
    <source>
        <dbReference type="SAM" id="MobiDB-lite"/>
    </source>
</evidence>
<comment type="domain">
    <text evidence="7">The Q motif is unique to and characteristic of the DEAD box family of RNA helicases and controls ATP binding and hydrolysis.</text>
</comment>
<evidence type="ECO:0000256" key="5">
    <source>
        <dbReference type="ARBA" id="ARBA00022884"/>
    </source>
</evidence>
<proteinExistence type="inferred from homology"/>
<dbReference type="SMART" id="SM00490">
    <property type="entry name" value="HELICc"/>
    <property type="match status" value="1"/>
</dbReference>
<evidence type="ECO:0000259" key="9">
    <source>
        <dbReference type="PROSITE" id="PS51192"/>
    </source>
</evidence>
<dbReference type="InterPro" id="IPR001650">
    <property type="entry name" value="Helicase_C-like"/>
</dbReference>
<feature type="domain" description="Helicase ATP-binding" evidence="9">
    <location>
        <begin position="116"/>
        <end position="298"/>
    </location>
</feature>
<dbReference type="CDD" id="cd17949">
    <property type="entry name" value="DEADc_DDX31"/>
    <property type="match status" value="1"/>
</dbReference>
<dbReference type="InterPro" id="IPR011545">
    <property type="entry name" value="DEAD/DEAH_box_helicase_dom"/>
</dbReference>
<keyword evidence="5 7" id="KW-0694">RNA-binding</keyword>
<feature type="compositionally biased region" description="Basic and acidic residues" evidence="8">
    <location>
        <begin position="12"/>
        <end position="35"/>
    </location>
</feature>
<keyword evidence="4 6" id="KW-0067">ATP-binding</keyword>
<evidence type="ECO:0000256" key="4">
    <source>
        <dbReference type="ARBA" id="ARBA00022840"/>
    </source>
</evidence>
<dbReference type="GO" id="GO:0003723">
    <property type="term" value="F:RNA binding"/>
    <property type="evidence" value="ECO:0007669"/>
    <property type="project" value="UniProtKB-UniRule"/>
</dbReference>
<dbReference type="CDD" id="cd18787">
    <property type="entry name" value="SF2_C_DEAD"/>
    <property type="match status" value="1"/>
</dbReference>
<dbReference type="Gene3D" id="3.40.50.300">
    <property type="entry name" value="P-loop containing nucleotide triphosphate hydrolases"/>
    <property type="match status" value="2"/>
</dbReference>
<feature type="domain" description="Helicase C-terminal" evidence="10">
    <location>
        <begin position="334"/>
        <end position="485"/>
    </location>
</feature>
<dbReference type="Pfam" id="PF13959">
    <property type="entry name" value="CTE_SPB4"/>
    <property type="match status" value="1"/>
</dbReference>
<feature type="region of interest" description="Disordered" evidence="8">
    <location>
        <begin position="1"/>
        <end position="53"/>
    </location>
</feature>
<evidence type="ECO:0000313" key="11">
    <source>
        <dbReference type="EMBL" id="KAK7580730.1"/>
    </source>
</evidence>
<comment type="catalytic activity">
    <reaction evidence="7">
        <text>ATP + H2O = ADP + phosphate + H(+)</text>
        <dbReference type="Rhea" id="RHEA:13065"/>
        <dbReference type="ChEBI" id="CHEBI:15377"/>
        <dbReference type="ChEBI" id="CHEBI:15378"/>
        <dbReference type="ChEBI" id="CHEBI:30616"/>
        <dbReference type="ChEBI" id="CHEBI:43474"/>
        <dbReference type="ChEBI" id="CHEBI:456216"/>
        <dbReference type="EC" id="3.6.4.13"/>
    </reaction>
</comment>
<name>A0AAN9TDC6_9HEMI</name>
<dbReference type="GO" id="GO:0016787">
    <property type="term" value="F:hydrolase activity"/>
    <property type="evidence" value="ECO:0007669"/>
    <property type="project" value="UniProtKB-KW"/>
</dbReference>
<dbReference type="Proteomes" id="UP001367676">
    <property type="component" value="Unassembled WGS sequence"/>
</dbReference>
<keyword evidence="1 6" id="KW-0547">Nucleotide-binding</keyword>
<dbReference type="SUPFAM" id="SSF52540">
    <property type="entry name" value="P-loop containing nucleoside triphosphate hydrolases"/>
    <property type="match status" value="1"/>
</dbReference>
<dbReference type="GO" id="GO:0003724">
    <property type="term" value="F:RNA helicase activity"/>
    <property type="evidence" value="ECO:0007669"/>
    <property type="project" value="UniProtKB-EC"/>
</dbReference>